<accession>A0A4R3KWR5</accession>
<name>A0A4R3KWR5_9SPHI</name>
<proteinExistence type="predicted"/>
<evidence type="ECO:0000313" key="1">
    <source>
        <dbReference type="EMBL" id="TCS90247.1"/>
    </source>
</evidence>
<keyword evidence="2" id="KW-1185">Reference proteome</keyword>
<evidence type="ECO:0000313" key="2">
    <source>
        <dbReference type="Proteomes" id="UP000295807"/>
    </source>
</evidence>
<dbReference type="EMBL" id="SMAD01000001">
    <property type="protein sequence ID" value="TCS90247.1"/>
    <property type="molecule type" value="Genomic_DNA"/>
</dbReference>
<comment type="caution">
    <text evidence="1">The sequence shown here is derived from an EMBL/GenBank/DDBJ whole genome shotgun (WGS) entry which is preliminary data.</text>
</comment>
<organism evidence="1 2">
    <name type="scientific">Anseongella ginsenosidimutans</name>
    <dbReference type="NCBI Taxonomy" id="496056"/>
    <lineage>
        <taxon>Bacteria</taxon>
        <taxon>Pseudomonadati</taxon>
        <taxon>Bacteroidota</taxon>
        <taxon>Sphingobacteriia</taxon>
        <taxon>Sphingobacteriales</taxon>
        <taxon>Sphingobacteriaceae</taxon>
        <taxon>Anseongella</taxon>
    </lineage>
</organism>
<protein>
    <submittedName>
        <fullName evidence="1">Uncharacterized protein</fullName>
    </submittedName>
</protein>
<dbReference type="Proteomes" id="UP000295807">
    <property type="component" value="Unassembled WGS sequence"/>
</dbReference>
<sequence>MGLLLWSLISTFPGSGPSAKEKEFIMENGIKGIASLLAVERTGTTVNNIHQYAFSFRVQPDSGSAFEMVRKKLIDPIYMPGISVGMRIPAYTIPGNEDQTLILWEKAGIGDAF</sequence>
<dbReference type="AlphaFoldDB" id="A0A4R3KWR5"/>
<gene>
    <name evidence="1" type="ORF">EDD80_101447</name>
</gene>
<reference evidence="1 2" key="1">
    <citation type="submission" date="2019-03" db="EMBL/GenBank/DDBJ databases">
        <title>Genomic Encyclopedia of Type Strains, Phase IV (KMG-IV): sequencing the most valuable type-strain genomes for metagenomic binning, comparative biology and taxonomic classification.</title>
        <authorList>
            <person name="Goeker M."/>
        </authorList>
    </citation>
    <scope>NUCLEOTIDE SEQUENCE [LARGE SCALE GENOMIC DNA]</scope>
    <source>
        <strain evidence="1 2">DSM 21100</strain>
    </source>
</reference>